<dbReference type="PANTHER" id="PTHR43861">
    <property type="entry name" value="TRANS-ACONITATE 2-METHYLTRANSFERASE-RELATED"/>
    <property type="match status" value="1"/>
</dbReference>
<dbReference type="GO" id="GO:0008168">
    <property type="term" value="F:methyltransferase activity"/>
    <property type="evidence" value="ECO:0007669"/>
    <property type="project" value="UniProtKB-KW"/>
</dbReference>
<keyword evidence="2" id="KW-1185">Reference proteome</keyword>
<dbReference type="SUPFAM" id="SSF53335">
    <property type="entry name" value="S-adenosyl-L-methionine-dependent methyltransferases"/>
    <property type="match status" value="1"/>
</dbReference>
<protein>
    <submittedName>
        <fullName evidence="1">Methyltransferase domain-containing protein</fullName>
    </submittedName>
</protein>
<sequence>MTKNKLPTENTIRRSCFICGSTQGPVFLDRTMDVLGVGRQRMAYRACEGCGLVLQDPAVPHDTMLTYYQNYSNYTNAGRDGAPSERKTFIVEDQLKYVAGKKTVPGKAFQVGCSDGYTLSRFKAGGWQVFGCDPSASAIDIGRKQWRVEARPGDFESYVPDTGETYDLFILTHVLEHIYDPVEALRKAASMLNDDGIILVEVPLLTDPEHLIEGYFTFEHINYFSHASLTNLLQISGFSLITEIEDDYETDQYPVQRLLAQKSDRKKKPLLNDFKWSQKVLADFEVWERNQWQARLDKALARKDPEQSIVIWAGGLHTSQLFYYTEIAEQTAIEAIVDNDSQKWGKCVHGVTVISPDTYWKSHQDTPILISSRASEQEIASSLREKGVEDGKILTLYDPDPV</sequence>
<proteinExistence type="predicted"/>
<dbReference type="OrthoDB" id="9815644at2"/>
<dbReference type="GO" id="GO:0032259">
    <property type="term" value="P:methylation"/>
    <property type="evidence" value="ECO:0007669"/>
    <property type="project" value="UniProtKB-KW"/>
</dbReference>
<keyword evidence="1" id="KW-0489">Methyltransferase</keyword>
<evidence type="ECO:0000313" key="1">
    <source>
        <dbReference type="EMBL" id="SDD58399.1"/>
    </source>
</evidence>
<dbReference type="EMBL" id="FNAK01000002">
    <property type="protein sequence ID" value="SDD58399.1"/>
    <property type="molecule type" value="Genomic_DNA"/>
</dbReference>
<dbReference type="PANTHER" id="PTHR43861:SF6">
    <property type="entry name" value="METHYLTRANSFERASE TYPE 11"/>
    <property type="match status" value="1"/>
</dbReference>
<dbReference type="Gene3D" id="3.40.50.150">
    <property type="entry name" value="Vaccinia Virus protein VP39"/>
    <property type="match status" value="1"/>
</dbReference>
<gene>
    <name evidence="1" type="ORF">SAMN04488071_0896</name>
</gene>
<dbReference type="STRING" id="637679.GCA_001550055_02611"/>
<organism evidence="1 2">
    <name type="scientific">Kordiimonas lacus</name>
    <dbReference type="NCBI Taxonomy" id="637679"/>
    <lineage>
        <taxon>Bacteria</taxon>
        <taxon>Pseudomonadati</taxon>
        <taxon>Pseudomonadota</taxon>
        <taxon>Alphaproteobacteria</taxon>
        <taxon>Kordiimonadales</taxon>
        <taxon>Kordiimonadaceae</taxon>
        <taxon>Kordiimonas</taxon>
    </lineage>
</organism>
<keyword evidence="1" id="KW-0808">Transferase</keyword>
<dbReference type="CDD" id="cd02440">
    <property type="entry name" value="AdoMet_MTases"/>
    <property type="match status" value="1"/>
</dbReference>
<dbReference type="Gene3D" id="3.40.50.720">
    <property type="entry name" value="NAD(P)-binding Rossmann-like Domain"/>
    <property type="match status" value="1"/>
</dbReference>
<dbReference type="Pfam" id="PF13489">
    <property type="entry name" value="Methyltransf_23"/>
    <property type="match status" value="1"/>
</dbReference>
<accession>A0A1G6VXV2</accession>
<dbReference type="Proteomes" id="UP000183685">
    <property type="component" value="Unassembled WGS sequence"/>
</dbReference>
<evidence type="ECO:0000313" key="2">
    <source>
        <dbReference type="Proteomes" id="UP000183685"/>
    </source>
</evidence>
<name>A0A1G6VXV2_9PROT</name>
<dbReference type="InterPro" id="IPR029063">
    <property type="entry name" value="SAM-dependent_MTases_sf"/>
</dbReference>
<reference evidence="1 2" key="1">
    <citation type="submission" date="2016-10" db="EMBL/GenBank/DDBJ databases">
        <authorList>
            <person name="de Groot N.N."/>
        </authorList>
    </citation>
    <scope>NUCLEOTIDE SEQUENCE [LARGE SCALE GENOMIC DNA]</scope>
    <source>
        <strain evidence="1 2">CGMCC 1.9109</strain>
    </source>
</reference>
<dbReference type="AlphaFoldDB" id="A0A1G6VXV2"/>
<dbReference type="RefSeq" id="WP_082714592.1">
    <property type="nucleotide sequence ID" value="NZ_FNAK01000002.1"/>
</dbReference>